<dbReference type="InterPro" id="IPR036188">
    <property type="entry name" value="FAD/NAD-bd_sf"/>
</dbReference>
<comment type="similarity">
    <text evidence="2">Belongs to the GMC oxidoreductase family.</text>
</comment>
<evidence type="ECO:0000259" key="6">
    <source>
        <dbReference type="Pfam" id="PF01370"/>
    </source>
</evidence>
<reference evidence="8 9" key="1">
    <citation type="submission" date="2020-04" db="EMBL/GenBank/DDBJ databases">
        <authorList>
            <person name="De Canck E."/>
        </authorList>
    </citation>
    <scope>NUCLEOTIDE SEQUENCE [LARGE SCALE GENOMIC DNA]</scope>
    <source>
        <strain evidence="8 9">LMG 28614</strain>
    </source>
</reference>
<accession>A0A6S7ASF5</accession>
<dbReference type="AlphaFoldDB" id="A0A6S7ASF5"/>
<sequence>MTHFIDFEADIGTSIDDTSFDLVIVGGGAAGLTIVREMSGLGLKILLLESGGIEETSRHEALNEVEALGSLEGAHLQQARQESHAYQLKFWNSETQKFGVRCRVLGGSTTAWAGKVAPFDSADFAQRGWIPHSGWPIGSAAIAPYINRAAERLDLGPIITDREFWVASKLKEPSEVSRMQYLSSFFWQFARSRHNMTDVMRFGPDFRTEEHKDVTLLFNATACAVKTDVDGVTGVEITSSLSGQRRCIIKSTHVTLAAGAIENARLLLISKDGAGRALGNAHDVVGRYLTDHPSMSLGSFSPDGQERAATLLGFFALQKNYRAFMYSHGFALRPEIQQDKSLPNMAVYTNIRISENDPLVALKRLAKKQSQHPVSDIVAVLKSSGLVLSSVGRKILGNPKLPYRLRRMIADAAVLISANFVARDYAAKGTGRKIDHITLDVICEQPPLPENRVTLSDRCDRLGLPLARVAWEPGDFLKRSVLTFAQLLEQDLRAADIRGFTLWPEIAAGDMSKVILHDMAHTAGTTRMGRDPATSVVDDTCQVHGVRGLYVAGASVFPTSGHANPTMVIIALAIRLADHLKSRLAAKRLATLEMPVRTNAAGSLVLVTGATGNLGTEIVEKLIEQGYRVRGQFHRKVPSDPRVEWTKADFADPDLPDEALDKLVEGAKAVIHLAASLPGRPHIHTTNVTNLERLAQACVREGVRYFGQASSMVVYGSPASRLVSEKAPLIDVNLPIEKQYFAATEMREYARSKREGEDILAKYADKMHVDLYRIALVQKSGYLEESLTWSRKKRFFVLYRNSHYISTSNAAKAIAHLLRVSSESAQTTGVEAFNVADTNSLTYKDVYLRAGHKLAVHLPLLLDILKCLAIGKSFRKRYPMGFFRLDNSKLRSTGFVLDRDN</sequence>
<keyword evidence="3" id="KW-0285">Flavoprotein</keyword>
<dbReference type="Pfam" id="PF01370">
    <property type="entry name" value="Epimerase"/>
    <property type="match status" value="1"/>
</dbReference>
<dbReference type="Proteomes" id="UP000494365">
    <property type="component" value="Unassembled WGS sequence"/>
</dbReference>
<evidence type="ECO:0000256" key="3">
    <source>
        <dbReference type="ARBA" id="ARBA00022630"/>
    </source>
</evidence>
<evidence type="ECO:0000256" key="1">
    <source>
        <dbReference type="ARBA" id="ARBA00001974"/>
    </source>
</evidence>
<dbReference type="InterPro" id="IPR051473">
    <property type="entry name" value="P2Ox-like"/>
</dbReference>
<evidence type="ECO:0000313" key="9">
    <source>
        <dbReference type="Proteomes" id="UP000494365"/>
    </source>
</evidence>
<evidence type="ECO:0000313" key="8">
    <source>
        <dbReference type="EMBL" id="CAB3776346.1"/>
    </source>
</evidence>
<protein>
    <submittedName>
        <fullName evidence="8">Oxygen-dependent choline dehydrogenase</fullName>
        <ecNumber evidence="8">1.2.1.8</ecNumber>
    </submittedName>
</protein>
<feature type="domain" description="NAD-dependent epimerase/dehydratase" evidence="6">
    <location>
        <begin position="605"/>
        <end position="769"/>
    </location>
</feature>
<keyword evidence="5 8" id="KW-0560">Oxidoreductase</keyword>
<name>A0A6S7ASF5_9BURK</name>
<evidence type="ECO:0000256" key="2">
    <source>
        <dbReference type="ARBA" id="ARBA00010790"/>
    </source>
</evidence>
<keyword evidence="4" id="KW-0274">FAD</keyword>
<dbReference type="Pfam" id="PF05199">
    <property type="entry name" value="GMC_oxred_C"/>
    <property type="match status" value="1"/>
</dbReference>
<evidence type="ECO:0000256" key="5">
    <source>
        <dbReference type="ARBA" id="ARBA00023002"/>
    </source>
</evidence>
<organism evidence="8 9">
    <name type="scientific">Paraburkholderia ultramafica</name>
    <dbReference type="NCBI Taxonomy" id="1544867"/>
    <lineage>
        <taxon>Bacteria</taxon>
        <taxon>Pseudomonadati</taxon>
        <taxon>Pseudomonadota</taxon>
        <taxon>Betaproteobacteria</taxon>
        <taxon>Burkholderiales</taxon>
        <taxon>Burkholderiaceae</taxon>
        <taxon>Paraburkholderia</taxon>
    </lineage>
</organism>
<evidence type="ECO:0000259" key="7">
    <source>
        <dbReference type="Pfam" id="PF05199"/>
    </source>
</evidence>
<comment type="cofactor">
    <cofactor evidence="1">
        <name>FAD</name>
        <dbReference type="ChEBI" id="CHEBI:57692"/>
    </cofactor>
</comment>
<dbReference type="PANTHER" id="PTHR42784:SF1">
    <property type="entry name" value="PYRANOSE 2-OXIDASE"/>
    <property type="match status" value="1"/>
</dbReference>
<dbReference type="EMBL" id="CADIKK010000001">
    <property type="protein sequence ID" value="CAB3776346.1"/>
    <property type="molecule type" value="Genomic_DNA"/>
</dbReference>
<feature type="domain" description="Glucose-methanol-choline oxidoreductase C-terminal" evidence="7">
    <location>
        <begin position="447"/>
        <end position="573"/>
    </location>
</feature>
<dbReference type="EC" id="1.2.1.8" evidence="8"/>
<keyword evidence="9" id="KW-1185">Reference proteome</keyword>
<evidence type="ECO:0000256" key="4">
    <source>
        <dbReference type="ARBA" id="ARBA00022827"/>
    </source>
</evidence>
<dbReference type="InterPro" id="IPR001509">
    <property type="entry name" value="Epimerase_deHydtase"/>
</dbReference>
<dbReference type="GO" id="GO:0008802">
    <property type="term" value="F:betaine-aldehyde dehydrogenase (NAD+) activity"/>
    <property type="evidence" value="ECO:0007669"/>
    <property type="project" value="UniProtKB-EC"/>
</dbReference>
<dbReference type="InterPro" id="IPR007867">
    <property type="entry name" value="GMC_OxRtase_C"/>
</dbReference>
<dbReference type="SUPFAM" id="SSF51735">
    <property type="entry name" value="NAD(P)-binding Rossmann-fold domains"/>
    <property type="match status" value="1"/>
</dbReference>
<dbReference type="GO" id="GO:0016614">
    <property type="term" value="F:oxidoreductase activity, acting on CH-OH group of donors"/>
    <property type="evidence" value="ECO:0007669"/>
    <property type="project" value="InterPro"/>
</dbReference>
<dbReference type="Gene3D" id="3.50.50.60">
    <property type="entry name" value="FAD/NAD(P)-binding domain"/>
    <property type="match status" value="2"/>
</dbReference>
<dbReference type="SUPFAM" id="SSF51905">
    <property type="entry name" value="FAD/NAD(P)-binding domain"/>
    <property type="match status" value="1"/>
</dbReference>
<dbReference type="Gene3D" id="3.40.50.720">
    <property type="entry name" value="NAD(P)-binding Rossmann-like Domain"/>
    <property type="match status" value="1"/>
</dbReference>
<dbReference type="InterPro" id="IPR036291">
    <property type="entry name" value="NAD(P)-bd_dom_sf"/>
</dbReference>
<proteinExistence type="inferred from homology"/>
<gene>
    <name evidence="8" type="primary">betA_1</name>
    <name evidence="8" type="ORF">LMG28614_00196</name>
</gene>
<dbReference type="RefSeq" id="WP_175147703.1">
    <property type="nucleotide sequence ID" value="NZ_CADIKK010000001.1"/>
</dbReference>
<dbReference type="PANTHER" id="PTHR42784">
    <property type="entry name" value="PYRANOSE 2-OXIDASE"/>
    <property type="match status" value="1"/>
</dbReference>